<evidence type="ECO:0000256" key="1">
    <source>
        <dbReference type="ARBA" id="ARBA00010617"/>
    </source>
</evidence>
<sequence>MLSLLNQLLPALQERLAEHPVQTLLAAFLLTLISYVVVNEVVRYQARVPGMSGPPGLPLIGNLWSIRSNAAAQYREWSKRYGDVYQVQMGNVPVVVVNSAKATKHLWVGQSQALSSRPVTYTFHKVASSTAGLTIGTSPYDDSLKRRKKGVAVAVNRPAIASYVPYLDIESRTFVRDLLVYGKAGKKPIDPLPFIQRLSLSLAVTINWGVRIPTVEDPMFREIVAVEEELNRFRSTTGNLQDYIPLLRLNPVNTASALAREMRDRRDAYLHRFNSDLKAEVEKGTNRPCIQASVITYKEAALTETELTSISLSMLGGGFETVSTTVQWSMGYFAQHPDIQDRAFAAIREFQGLQREAADGDVDPLPDAADEQKCAYINALAREALRYFTVIPLNLPRESIRDVEYEGMRIPKGTTVYMNAWACNYGESMSSSTCHFPPSPPKPARSSFTRILHAWTT</sequence>
<keyword evidence="6" id="KW-1185">Reference proteome</keyword>
<evidence type="ECO:0000256" key="3">
    <source>
        <dbReference type="ARBA" id="ARBA00023002"/>
    </source>
</evidence>
<dbReference type="InterPro" id="IPR050364">
    <property type="entry name" value="Cytochrome_P450_fung"/>
</dbReference>
<dbReference type="Pfam" id="PF00067">
    <property type="entry name" value="p450"/>
    <property type="match status" value="1"/>
</dbReference>
<name>A0ABR4EXE6_9PEZI</name>
<organism evidence="5 6">
    <name type="scientific">Diaporthe vaccinii</name>
    <dbReference type="NCBI Taxonomy" id="105482"/>
    <lineage>
        <taxon>Eukaryota</taxon>
        <taxon>Fungi</taxon>
        <taxon>Dikarya</taxon>
        <taxon>Ascomycota</taxon>
        <taxon>Pezizomycotina</taxon>
        <taxon>Sordariomycetes</taxon>
        <taxon>Sordariomycetidae</taxon>
        <taxon>Diaporthales</taxon>
        <taxon>Diaporthaceae</taxon>
        <taxon>Diaporthe</taxon>
        <taxon>Diaporthe eres species complex</taxon>
    </lineage>
</organism>
<evidence type="ECO:0000256" key="4">
    <source>
        <dbReference type="ARBA" id="ARBA00023004"/>
    </source>
</evidence>
<dbReference type="InterPro" id="IPR002401">
    <property type="entry name" value="Cyt_P450_E_grp-I"/>
</dbReference>
<reference evidence="5 6" key="1">
    <citation type="submission" date="2024-03" db="EMBL/GenBank/DDBJ databases">
        <title>A high-quality draft genome sequence of Diaporthe vaccinii, a causative agent of upright dieback and viscid rot disease in cranberry plants.</title>
        <authorList>
            <person name="Sarrasin M."/>
            <person name="Lang B.F."/>
            <person name="Burger G."/>
        </authorList>
    </citation>
    <scope>NUCLEOTIDE SEQUENCE [LARGE SCALE GENOMIC DNA]</scope>
    <source>
        <strain evidence="5 6">IS7</strain>
    </source>
</reference>
<dbReference type="PANTHER" id="PTHR46300:SF9">
    <property type="entry name" value="P450, PUTATIVE-RELATED"/>
    <property type="match status" value="1"/>
</dbReference>
<evidence type="ECO:0008006" key="7">
    <source>
        <dbReference type="Google" id="ProtNLM"/>
    </source>
</evidence>
<comment type="caution">
    <text evidence="5">The sequence shown here is derived from an EMBL/GenBank/DDBJ whole genome shotgun (WGS) entry which is preliminary data.</text>
</comment>
<keyword evidence="2" id="KW-0479">Metal-binding</keyword>
<dbReference type="InterPro" id="IPR036396">
    <property type="entry name" value="Cyt_P450_sf"/>
</dbReference>
<evidence type="ECO:0000256" key="2">
    <source>
        <dbReference type="ARBA" id="ARBA00022723"/>
    </source>
</evidence>
<evidence type="ECO:0000313" key="6">
    <source>
        <dbReference type="Proteomes" id="UP001600888"/>
    </source>
</evidence>
<dbReference type="SUPFAM" id="SSF48264">
    <property type="entry name" value="Cytochrome P450"/>
    <property type="match status" value="1"/>
</dbReference>
<dbReference type="Proteomes" id="UP001600888">
    <property type="component" value="Unassembled WGS sequence"/>
</dbReference>
<dbReference type="Gene3D" id="1.10.630.10">
    <property type="entry name" value="Cytochrome P450"/>
    <property type="match status" value="1"/>
</dbReference>
<proteinExistence type="inferred from homology"/>
<dbReference type="InterPro" id="IPR001128">
    <property type="entry name" value="Cyt_P450"/>
</dbReference>
<keyword evidence="4" id="KW-0408">Iron</keyword>
<comment type="similarity">
    <text evidence="1">Belongs to the cytochrome P450 family.</text>
</comment>
<dbReference type="PANTHER" id="PTHR46300">
    <property type="entry name" value="P450, PUTATIVE (EUROFUNG)-RELATED-RELATED"/>
    <property type="match status" value="1"/>
</dbReference>
<dbReference type="PRINTS" id="PR00463">
    <property type="entry name" value="EP450I"/>
</dbReference>
<dbReference type="EMBL" id="JBAWTH010000021">
    <property type="protein sequence ID" value="KAL2287113.1"/>
    <property type="molecule type" value="Genomic_DNA"/>
</dbReference>
<gene>
    <name evidence="5" type="ORF">FJTKL_06115</name>
</gene>
<keyword evidence="3" id="KW-0560">Oxidoreductase</keyword>
<protein>
    <recommendedName>
        <fullName evidence="7">Cytochrome P450</fullName>
    </recommendedName>
</protein>
<accession>A0ABR4EXE6</accession>
<evidence type="ECO:0000313" key="5">
    <source>
        <dbReference type="EMBL" id="KAL2287113.1"/>
    </source>
</evidence>